<accession>A0ABZ0RKI2</accession>
<dbReference type="RefSeq" id="WP_319832539.1">
    <property type="nucleotide sequence ID" value="NZ_CP138858.1"/>
</dbReference>
<gene>
    <name evidence="1" type="primary">cas7e</name>
    <name evidence="1" type="ORF">SH580_19775</name>
</gene>
<sequence length="342" mass="37452">MKLIELHILQSFPVSCLNRDDVGSPKSAVFGGVPRARISSQCLKRASRVLAQTTWPEAKFTGIRTRFINERFIEALLAAGLPEKEAKDKAKELCEVYGTIDPKNEFKIKTPLFISPNEIETVANLIKEGKKPKAASQKASPSDSADICLFGRMIANDPTINVEGAGMFSHALSTHKTNNEVDFFSAVGDHRKDAEDAGADHIGSLEFNSATYYRYIAINLDLLEAPSHLGGLSSDERKAILRAFIQSSLTSVPNARKNSMNAGTLPHEVLGIRKDKGQPLQLINAFEEPVKNTGKGFASTSLEKMKEHLSSIEKVWGPQGDKHYLTQTEGGLDAFIDALLQD</sequence>
<dbReference type="InterPro" id="IPR010148">
    <property type="entry name" value="CRISPR-assoc_prot_CT1975"/>
</dbReference>
<organism evidence="1 2">
    <name type="scientific">Coraliomargarita algicola</name>
    <dbReference type="NCBI Taxonomy" id="3092156"/>
    <lineage>
        <taxon>Bacteria</taxon>
        <taxon>Pseudomonadati</taxon>
        <taxon>Verrucomicrobiota</taxon>
        <taxon>Opitutia</taxon>
        <taxon>Puniceicoccales</taxon>
        <taxon>Coraliomargaritaceae</taxon>
        <taxon>Coraliomargarita</taxon>
    </lineage>
</organism>
<proteinExistence type="predicted"/>
<protein>
    <submittedName>
        <fullName evidence="1">Type I-E CRISPR-associated protein Cas7/Cse4/CasC</fullName>
    </submittedName>
</protein>
<keyword evidence="2" id="KW-1185">Reference proteome</keyword>
<evidence type="ECO:0000313" key="1">
    <source>
        <dbReference type="EMBL" id="WPJ95661.1"/>
    </source>
</evidence>
<evidence type="ECO:0000313" key="2">
    <source>
        <dbReference type="Proteomes" id="UP001324993"/>
    </source>
</evidence>
<name>A0ABZ0RKI2_9BACT</name>
<reference evidence="1 2" key="1">
    <citation type="submission" date="2023-11" db="EMBL/GenBank/DDBJ databases">
        <title>Coraliomargarita sp. nov., isolated from marine algae.</title>
        <authorList>
            <person name="Lee J.K."/>
            <person name="Baek J.H."/>
            <person name="Kim J.M."/>
            <person name="Choi D.G."/>
            <person name="Jeon C.O."/>
        </authorList>
    </citation>
    <scope>NUCLEOTIDE SEQUENCE [LARGE SCALE GENOMIC DNA]</scope>
    <source>
        <strain evidence="1 2">J2-16</strain>
    </source>
</reference>
<dbReference type="EMBL" id="CP138858">
    <property type="protein sequence ID" value="WPJ95661.1"/>
    <property type="molecule type" value="Genomic_DNA"/>
</dbReference>
<dbReference type="Pfam" id="PF09344">
    <property type="entry name" value="Cas_CT1975"/>
    <property type="match status" value="1"/>
</dbReference>
<dbReference type="NCBIfam" id="TIGR01869">
    <property type="entry name" value="casC_Cse4"/>
    <property type="match status" value="1"/>
</dbReference>
<dbReference type="Proteomes" id="UP001324993">
    <property type="component" value="Chromosome"/>
</dbReference>